<dbReference type="Proteomes" id="UP000462435">
    <property type="component" value="Unassembled WGS sequence"/>
</dbReference>
<evidence type="ECO:0000313" key="9">
    <source>
        <dbReference type="EMBL" id="KAF1042027.1"/>
    </source>
</evidence>
<organism evidence="9 10">
    <name type="scientific">Herbaspirillum frisingense</name>
    <dbReference type="NCBI Taxonomy" id="92645"/>
    <lineage>
        <taxon>Bacteria</taxon>
        <taxon>Pseudomonadati</taxon>
        <taxon>Pseudomonadota</taxon>
        <taxon>Betaproteobacteria</taxon>
        <taxon>Burkholderiales</taxon>
        <taxon>Oxalobacteraceae</taxon>
        <taxon>Herbaspirillum</taxon>
    </lineage>
</organism>
<dbReference type="CDD" id="cd00207">
    <property type="entry name" value="fer2"/>
    <property type="match status" value="1"/>
</dbReference>
<gene>
    <name evidence="9" type="primary">yeaX</name>
    <name evidence="9" type="ORF">GAK35_02956</name>
</gene>
<dbReference type="CDD" id="cd06185">
    <property type="entry name" value="PDR_like"/>
    <property type="match status" value="1"/>
</dbReference>
<dbReference type="SUPFAM" id="SSF63380">
    <property type="entry name" value="Riboflavin synthase domain-like"/>
    <property type="match status" value="1"/>
</dbReference>
<evidence type="ECO:0000259" key="7">
    <source>
        <dbReference type="PROSITE" id="PS51085"/>
    </source>
</evidence>
<dbReference type="Pfam" id="PF00175">
    <property type="entry name" value="NAD_binding_1"/>
    <property type="match status" value="1"/>
</dbReference>
<dbReference type="InterPro" id="IPR017927">
    <property type="entry name" value="FAD-bd_FR_type"/>
</dbReference>
<evidence type="ECO:0000256" key="2">
    <source>
        <dbReference type="ARBA" id="ARBA00022714"/>
    </source>
</evidence>
<dbReference type="Gene3D" id="3.40.50.80">
    <property type="entry name" value="Nucleotide-binding domain of ferredoxin-NADP reductase (FNR) module"/>
    <property type="match status" value="1"/>
</dbReference>
<comment type="caution">
    <text evidence="9">The sequence shown here is derived from an EMBL/GenBank/DDBJ whole genome shotgun (WGS) entry which is preliminary data.</text>
</comment>
<feature type="domain" description="2Fe-2S ferredoxin-type" evidence="7">
    <location>
        <begin position="234"/>
        <end position="317"/>
    </location>
</feature>
<dbReference type="InterPro" id="IPR036010">
    <property type="entry name" value="2Fe-2S_ferredoxin-like_sf"/>
</dbReference>
<dbReference type="PANTHER" id="PTHR47354:SF1">
    <property type="entry name" value="CARNITINE MONOOXYGENASE REDUCTASE SUBUNIT"/>
    <property type="match status" value="1"/>
</dbReference>
<keyword evidence="6" id="KW-0411">Iron-sulfur</keyword>
<dbReference type="Pfam" id="PF00111">
    <property type="entry name" value="Fer2"/>
    <property type="match status" value="1"/>
</dbReference>
<dbReference type="PROSITE" id="PS00197">
    <property type="entry name" value="2FE2S_FER_1"/>
    <property type="match status" value="1"/>
</dbReference>
<dbReference type="AlphaFoldDB" id="A0A7V8JTA3"/>
<dbReference type="Gene3D" id="2.40.30.10">
    <property type="entry name" value="Translation factors"/>
    <property type="match status" value="1"/>
</dbReference>
<keyword evidence="3" id="KW-0479">Metal-binding</keyword>
<keyword evidence="4" id="KW-0560">Oxidoreductase</keyword>
<evidence type="ECO:0000256" key="5">
    <source>
        <dbReference type="ARBA" id="ARBA00023004"/>
    </source>
</evidence>
<feature type="domain" description="FAD-binding FR-type" evidence="8">
    <location>
        <begin position="1"/>
        <end position="104"/>
    </location>
</feature>
<evidence type="ECO:0000256" key="4">
    <source>
        <dbReference type="ARBA" id="ARBA00023002"/>
    </source>
</evidence>
<reference evidence="10" key="1">
    <citation type="journal article" date="2020" name="MBio">
        <title>Horizontal gene transfer to a defensive symbiont with a reduced genome amongst a multipartite beetle microbiome.</title>
        <authorList>
            <person name="Waterworth S.C."/>
            <person name="Florez L.V."/>
            <person name="Rees E.R."/>
            <person name="Hertweck C."/>
            <person name="Kaltenpoth M."/>
            <person name="Kwan J.C."/>
        </authorList>
    </citation>
    <scope>NUCLEOTIDE SEQUENCE [LARGE SCALE GENOMIC DNA]</scope>
</reference>
<dbReference type="GO" id="GO:0051537">
    <property type="term" value="F:2 iron, 2 sulfur cluster binding"/>
    <property type="evidence" value="ECO:0007669"/>
    <property type="project" value="UniProtKB-KW"/>
</dbReference>
<dbReference type="InterPro" id="IPR001041">
    <property type="entry name" value="2Fe-2S_ferredoxin-type"/>
</dbReference>
<dbReference type="InterPro" id="IPR001433">
    <property type="entry name" value="OxRdtase_FAD/NAD-bd"/>
</dbReference>
<dbReference type="PROSITE" id="PS51085">
    <property type="entry name" value="2FE2S_FER_2"/>
    <property type="match status" value="1"/>
</dbReference>
<dbReference type="EMBL" id="WNDX01000097">
    <property type="protein sequence ID" value="KAF1042027.1"/>
    <property type="molecule type" value="Genomic_DNA"/>
</dbReference>
<dbReference type="GO" id="GO:0046872">
    <property type="term" value="F:metal ion binding"/>
    <property type="evidence" value="ECO:0007669"/>
    <property type="project" value="UniProtKB-KW"/>
</dbReference>
<keyword evidence="9" id="KW-0503">Monooxygenase</keyword>
<dbReference type="SUPFAM" id="SSF54292">
    <property type="entry name" value="2Fe-2S ferredoxin-like"/>
    <property type="match status" value="1"/>
</dbReference>
<dbReference type="Gene3D" id="3.10.20.30">
    <property type="match status" value="1"/>
</dbReference>
<evidence type="ECO:0000313" key="10">
    <source>
        <dbReference type="Proteomes" id="UP000462435"/>
    </source>
</evidence>
<dbReference type="InterPro" id="IPR012675">
    <property type="entry name" value="Beta-grasp_dom_sf"/>
</dbReference>
<dbReference type="InterPro" id="IPR017938">
    <property type="entry name" value="Riboflavin_synthase-like_b-brl"/>
</dbReference>
<proteinExistence type="predicted"/>
<dbReference type="InterPro" id="IPR006058">
    <property type="entry name" value="2Fe2S_fd_BS"/>
</dbReference>
<dbReference type="PRINTS" id="PR00409">
    <property type="entry name" value="PHDIOXRDTASE"/>
</dbReference>
<dbReference type="GO" id="GO:0004497">
    <property type="term" value="F:monooxygenase activity"/>
    <property type="evidence" value="ECO:0007669"/>
    <property type="project" value="UniProtKB-KW"/>
</dbReference>
<evidence type="ECO:0000259" key="8">
    <source>
        <dbReference type="PROSITE" id="PS51384"/>
    </source>
</evidence>
<evidence type="ECO:0000256" key="6">
    <source>
        <dbReference type="ARBA" id="ARBA00023014"/>
    </source>
</evidence>
<evidence type="ECO:0000256" key="1">
    <source>
        <dbReference type="ARBA" id="ARBA00022630"/>
    </source>
</evidence>
<dbReference type="PANTHER" id="PTHR47354">
    <property type="entry name" value="NADH OXIDOREDUCTASE HCR"/>
    <property type="match status" value="1"/>
</dbReference>
<dbReference type="InterPro" id="IPR039261">
    <property type="entry name" value="FNR_nucleotide-bd"/>
</dbReference>
<name>A0A7V8JTA3_9BURK</name>
<protein>
    <submittedName>
        <fullName evidence="9">Carnitine monooxygenase reductase subunit</fullName>
    </submittedName>
</protein>
<keyword evidence="5" id="KW-0408">Iron</keyword>
<dbReference type="SUPFAM" id="SSF52343">
    <property type="entry name" value="Ferredoxin reductase-like, C-terminal NADP-linked domain"/>
    <property type="match status" value="1"/>
</dbReference>
<keyword evidence="1" id="KW-0285">Flavoprotein</keyword>
<dbReference type="PROSITE" id="PS51384">
    <property type="entry name" value="FAD_FR"/>
    <property type="match status" value="1"/>
</dbReference>
<sequence>MRYVIADIIAHGTSVKEFHLRHPDGAPLPAWPAGAHIGLRFVGADGREYENRYSLVGAPGPAAVYRIAVQREESGRGGSRALHDDLVVGSGIDVEGPFPDFPLRPAPSATDARVLLIGGGIGITPMISMAHALQTQGRKFVLHYLARSRDHLALMDDLRALPEGALAVHLSAQSGRADLAQLLGEYRSGDAVYACGPAALLQALAETGARLGWPSNAIHVESFGPRVHDGDAPLMVELSLSQMTVEVAPGTSILDALIAADVFVSYECKRGECGSCYAQVVEGEPLHRDVCLTPGMRAQGLCTCVSWAAQERLVLAL</sequence>
<dbReference type="InterPro" id="IPR050415">
    <property type="entry name" value="MRET"/>
</dbReference>
<accession>A0A7V8JTA3</accession>
<evidence type="ECO:0000256" key="3">
    <source>
        <dbReference type="ARBA" id="ARBA00022723"/>
    </source>
</evidence>
<keyword evidence="2" id="KW-0001">2Fe-2S</keyword>